<feature type="compositionally biased region" description="Acidic residues" evidence="2">
    <location>
        <begin position="645"/>
        <end position="670"/>
    </location>
</feature>
<dbReference type="VEuPathDB" id="AmoebaDB:DICPUDRAFT_94279"/>
<feature type="compositionally biased region" description="Low complexity" evidence="2">
    <location>
        <begin position="283"/>
        <end position="310"/>
    </location>
</feature>
<feature type="region of interest" description="Disordered" evidence="2">
    <location>
        <begin position="280"/>
        <end position="377"/>
    </location>
</feature>
<feature type="compositionally biased region" description="Basic residues" evidence="2">
    <location>
        <begin position="423"/>
        <end position="433"/>
    </location>
</feature>
<keyword evidence="5" id="KW-1185">Reference proteome</keyword>
<feature type="coiled-coil region" evidence="1">
    <location>
        <begin position="540"/>
        <end position="574"/>
    </location>
</feature>
<dbReference type="SMART" id="SM00233">
    <property type="entry name" value="PH"/>
    <property type="match status" value="1"/>
</dbReference>
<evidence type="ECO:0000313" key="4">
    <source>
        <dbReference type="EMBL" id="EGC36576.1"/>
    </source>
</evidence>
<dbReference type="eggNOG" id="ENOG502REES">
    <property type="taxonomic scope" value="Eukaryota"/>
</dbReference>
<feature type="compositionally biased region" description="Low complexity" evidence="2">
    <location>
        <begin position="457"/>
        <end position="488"/>
    </location>
</feature>
<feature type="region of interest" description="Disordered" evidence="2">
    <location>
        <begin position="639"/>
        <end position="725"/>
    </location>
</feature>
<reference evidence="5" key="1">
    <citation type="journal article" date="2011" name="Genome Biol.">
        <title>Comparative genomics of the social amoebae Dictyostelium discoideum and Dictyostelium purpureum.</title>
        <authorList>
            <consortium name="US DOE Joint Genome Institute (JGI-PGF)"/>
            <person name="Sucgang R."/>
            <person name="Kuo A."/>
            <person name="Tian X."/>
            <person name="Salerno W."/>
            <person name="Parikh A."/>
            <person name="Feasley C.L."/>
            <person name="Dalin E."/>
            <person name="Tu H."/>
            <person name="Huang E."/>
            <person name="Barry K."/>
            <person name="Lindquist E."/>
            <person name="Shapiro H."/>
            <person name="Bruce D."/>
            <person name="Schmutz J."/>
            <person name="Salamov A."/>
            <person name="Fey P."/>
            <person name="Gaudet P."/>
            <person name="Anjard C."/>
            <person name="Babu M.M."/>
            <person name="Basu S."/>
            <person name="Bushmanova Y."/>
            <person name="van der Wel H."/>
            <person name="Katoh-Kurasawa M."/>
            <person name="Dinh C."/>
            <person name="Coutinho P.M."/>
            <person name="Saito T."/>
            <person name="Elias M."/>
            <person name="Schaap P."/>
            <person name="Kay R.R."/>
            <person name="Henrissat B."/>
            <person name="Eichinger L."/>
            <person name="Rivero F."/>
            <person name="Putnam N.H."/>
            <person name="West C.M."/>
            <person name="Loomis W.F."/>
            <person name="Chisholm R.L."/>
            <person name="Shaulsky G."/>
            <person name="Strassmann J.E."/>
            <person name="Queller D.C."/>
            <person name="Kuspa A."/>
            <person name="Grigoriev I.V."/>
        </authorList>
    </citation>
    <scope>NUCLEOTIDE SEQUENCE [LARGE SCALE GENOMIC DNA]</scope>
    <source>
        <strain evidence="5">QSDP1</strain>
    </source>
</reference>
<evidence type="ECO:0000256" key="2">
    <source>
        <dbReference type="SAM" id="MobiDB-lite"/>
    </source>
</evidence>
<dbReference type="Gene3D" id="2.30.29.30">
    <property type="entry name" value="Pleckstrin-homology domain (PH domain)/Phosphotyrosine-binding domain (PTB)"/>
    <property type="match status" value="1"/>
</dbReference>
<dbReference type="PANTHER" id="PTHR20916">
    <property type="entry name" value="CYSTEINE AND GLYCINE-RICH PROTEIN 2 BINDING PROTEIN"/>
    <property type="match status" value="1"/>
</dbReference>
<dbReference type="AlphaFoldDB" id="F0ZHI9"/>
<feature type="compositionally biased region" description="Low complexity" evidence="2">
    <location>
        <begin position="318"/>
        <end position="327"/>
    </location>
</feature>
<keyword evidence="1" id="KW-0175">Coiled coil</keyword>
<gene>
    <name evidence="4" type="ORF">DICPUDRAFT_94279</name>
</gene>
<dbReference type="OMA" id="KEYIFRC"/>
<dbReference type="RefSeq" id="XP_003286880.1">
    <property type="nucleotide sequence ID" value="XM_003286832.1"/>
</dbReference>
<dbReference type="Proteomes" id="UP000001064">
    <property type="component" value="Unassembled WGS sequence"/>
</dbReference>
<name>F0ZHI9_DICPU</name>
<dbReference type="KEGG" id="dpp:DICPUDRAFT_94279"/>
<feature type="domain" description="PH" evidence="3">
    <location>
        <begin position="119"/>
        <end position="260"/>
    </location>
</feature>
<evidence type="ECO:0000313" key="5">
    <source>
        <dbReference type="Proteomes" id="UP000001064"/>
    </source>
</evidence>
<evidence type="ECO:0000259" key="3">
    <source>
        <dbReference type="PROSITE" id="PS50003"/>
    </source>
</evidence>
<dbReference type="EMBL" id="GL871022">
    <property type="protein sequence ID" value="EGC36576.1"/>
    <property type="molecule type" value="Genomic_DNA"/>
</dbReference>
<proteinExistence type="predicted"/>
<dbReference type="Pfam" id="PF00169">
    <property type="entry name" value="PH"/>
    <property type="match status" value="1"/>
</dbReference>
<feature type="region of interest" description="Disordered" evidence="2">
    <location>
        <begin position="423"/>
        <end position="503"/>
    </location>
</feature>
<dbReference type="GeneID" id="10500296"/>
<sequence>MTSIENNNNTATKNEILVGKNTNELIIKLLFPPTSSLASKFMYVQQHQKVFDVICYATQLSGLQPGYSLYMPASNSTGRGQWLDDDSLLVSYPITSGVEIYIKKKPGSMKRRNTMMTIKSQKEGKVQKLSSITKIWTPRYLRLYSQRLVHSSKENDQNTDSISFADITNVDRHSRLYTFIIYCNNNNNSTTSVNNSSNKENNGSSNHGTLTHSQTKLNLLSTSLNPNSFSESRKEKEYIFRCINQSEMEDWISSIRSMLRKSRPDLLLPPLSVNIYPSQKLQNLSPPTSNPTSPLSSSPLSLSSNTNITSKSAPVTPNKNFNNYNNNDTEDNPLSESLTTTTLPVPTPTKTRSFSFSLGGSRDKKKKDQQAVTPMKLPAPIPQLTLSEKNEQLEEEIRKLRDSLNSEAKRKEELDKKYQKIKTKMAALKKSRARATSTPATPEPSRRHSFIPSFIIGSSRSNSNNNNSNSNNNSNNNSSKDSSKGDNNLVSHKRHSSANSQTFSSSVLLQHQLLLQQQGYKDEDTENDMTSSEVFTNSIFDDLNEEDSEREKEIKELKDQLQKLKDKINIEVSERTKIDSSNRQLEKELFTQKKLDERKEREIIAINQKQEDHFDSLAELTSRLKKSLFELKDKLEKEIKQEQQQQEEEEEFNDDDEDQAIEDDDDEFYQDNDISQIDENQKEKDNEELNNSDNRNIIRKHYRNNGKDDEILNFEDNDDDDDFEVDYSDDKLNRVLDDDTESEINQSLNTTTASIKEDTNYQDILNI</sequence>
<organism evidence="4 5">
    <name type="scientific">Dictyostelium purpureum</name>
    <name type="common">Slime mold</name>
    <dbReference type="NCBI Taxonomy" id="5786"/>
    <lineage>
        <taxon>Eukaryota</taxon>
        <taxon>Amoebozoa</taxon>
        <taxon>Evosea</taxon>
        <taxon>Eumycetozoa</taxon>
        <taxon>Dictyostelia</taxon>
        <taxon>Dictyosteliales</taxon>
        <taxon>Dictyosteliaceae</taxon>
        <taxon>Dictyostelium</taxon>
    </lineage>
</organism>
<dbReference type="InParanoid" id="F0ZHI9"/>
<dbReference type="SUPFAM" id="SSF50729">
    <property type="entry name" value="PH domain-like"/>
    <property type="match status" value="1"/>
</dbReference>
<protein>
    <recommendedName>
        <fullName evidence="3">PH domain-containing protein</fullName>
    </recommendedName>
</protein>
<feature type="region of interest" description="Disordered" evidence="2">
    <location>
        <begin position="191"/>
        <end position="211"/>
    </location>
</feature>
<dbReference type="PROSITE" id="PS50003">
    <property type="entry name" value="PH_DOMAIN"/>
    <property type="match status" value="1"/>
</dbReference>
<dbReference type="PANTHER" id="PTHR20916:SF26">
    <property type="entry name" value="CYSTEINE-RICH PROTEIN 2-BINDING PROTEIN"/>
    <property type="match status" value="1"/>
</dbReference>
<dbReference type="InterPro" id="IPR011993">
    <property type="entry name" value="PH-like_dom_sf"/>
</dbReference>
<accession>F0ZHI9</accession>
<dbReference type="FunCoup" id="F0ZHI9">
    <property type="interactions" value="743"/>
</dbReference>
<feature type="compositionally biased region" description="Low complexity" evidence="2">
    <location>
        <begin position="191"/>
        <end position="206"/>
    </location>
</feature>
<evidence type="ECO:0000256" key="1">
    <source>
        <dbReference type="SAM" id="Coils"/>
    </source>
</evidence>
<dbReference type="OrthoDB" id="21327at2759"/>
<feature type="compositionally biased region" description="Acidic residues" evidence="2">
    <location>
        <begin position="711"/>
        <end position="725"/>
    </location>
</feature>
<dbReference type="InterPro" id="IPR001849">
    <property type="entry name" value="PH_domain"/>
</dbReference>
<feature type="compositionally biased region" description="Low complexity" evidence="2">
    <location>
        <begin position="339"/>
        <end position="351"/>
    </location>
</feature>